<gene>
    <name evidence="6" type="ORF">CAMP_LOCUS6227</name>
</gene>
<feature type="chain" id="PRO_5040437249" description="Transthyretin-like family-containing protein" evidence="5">
    <location>
        <begin position="18"/>
        <end position="139"/>
    </location>
</feature>
<evidence type="ECO:0000313" key="6">
    <source>
        <dbReference type="EMBL" id="CAI5443590.1"/>
    </source>
</evidence>
<evidence type="ECO:0000256" key="2">
    <source>
        <dbReference type="ARBA" id="ARBA00010112"/>
    </source>
</evidence>
<dbReference type="PANTHER" id="PTHR21479">
    <property type="match status" value="1"/>
</dbReference>
<comment type="subcellular location">
    <subcellularLocation>
        <location evidence="1">Secreted</location>
    </subcellularLocation>
</comment>
<accession>A0A9P1N0P2</accession>
<comment type="similarity">
    <text evidence="2">Belongs to the nematode transthyretin-like family.</text>
</comment>
<keyword evidence="4 5" id="KW-0732">Signal</keyword>
<feature type="signal peptide" evidence="5">
    <location>
        <begin position="1"/>
        <end position="17"/>
    </location>
</feature>
<dbReference type="Gene3D" id="2.60.40.3330">
    <property type="match status" value="1"/>
</dbReference>
<evidence type="ECO:0000256" key="5">
    <source>
        <dbReference type="SAM" id="SignalP"/>
    </source>
</evidence>
<keyword evidence="3" id="KW-0964">Secreted</keyword>
<dbReference type="Proteomes" id="UP001152747">
    <property type="component" value="Unassembled WGS sequence"/>
</dbReference>
<evidence type="ECO:0000256" key="4">
    <source>
        <dbReference type="ARBA" id="ARBA00022729"/>
    </source>
</evidence>
<organism evidence="6 7">
    <name type="scientific">Caenorhabditis angaria</name>
    <dbReference type="NCBI Taxonomy" id="860376"/>
    <lineage>
        <taxon>Eukaryota</taxon>
        <taxon>Metazoa</taxon>
        <taxon>Ecdysozoa</taxon>
        <taxon>Nematoda</taxon>
        <taxon>Chromadorea</taxon>
        <taxon>Rhabditida</taxon>
        <taxon>Rhabditina</taxon>
        <taxon>Rhabditomorpha</taxon>
        <taxon>Rhabditoidea</taxon>
        <taxon>Rhabditidae</taxon>
        <taxon>Peloderinae</taxon>
        <taxon>Caenorhabditis</taxon>
    </lineage>
</organism>
<sequence length="139" mass="15622">MIFPIFSIFLLISLTSSTEIYIQGSMKCNLNSEFRAKIDLIEEDATYLSSDLIKSKFLGTKSSGVSHNFSIKGTFDGGDGVLDNEYEPVLIIHHNCMDNPDGFGNVYRRFKTVPIWTPSANFTGLSFKLDNRLDENLPQ</sequence>
<evidence type="ECO:0008006" key="8">
    <source>
        <dbReference type="Google" id="ProtNLM"/>
    </source>
</evidence>
<dbReference type="EMBL" id="CANHGI010000002">
    <property type="protein sequence ID" value="CAI5443590.1"/>
    <property type="molecule type" value="Genomic_DNA"/>
</dbReference>
<dbReference type="Pfam" id="PF01060">
    <property type="entry name" value="TTR-52"/>
    <property type="match status" value="1"/>
</dbReference>
<proteinExistence type="inferred from homology"/>
<dbReference type="InterPro" id="IPR038479">
    <property type="entry name" value="Transthyretin-like_sf"/>
</dbReference>
<dbReference type="GO" id="GO:0009986">
    <property type="term" value="C:cell surface"/>
    <property type="evidence" value="ECO:0007669"/>
    <property type="project" value="InterPro"/>
</dbReference>
<protein>
    <recommendedName>
        <fullName evidence="8">Transthyretin-like family-containing protein</fullName>
    </recommendedName>
</protein>
<evidence type="ECO:0000256" key="1">
    <source>
        <dbReference type="ARBA" id="ARBA00004613"/>
    </source>
</evidence>
<evidence type="ECO:0000313" key="7">
    <source>
        <dbReference type="Proteomes" id="UP001152747"/>
    </source>
</evidence>
<evidence type="ECO:0000256" key="3">
    <source>
        <dbReference type="ARBA" id="ARBA00022525"/>
    </source>
</evidence>
<comment type="caution">
    <text evidence="6">The sequence shown here is derived from an EMBL/GenBank/DDBJ whole genome shotgun (WGS) entry which is preliminary data.</text>
</comment>
<reference evidence="6" key="1">
    <citation type="submission" date="2022-11" db="EMBL/GenBank/DDBJ databases">
        <authorList>
            <person name="Kikuchi T."/>
        </authorList>
    </citation>
    <scope>NUCLEOTIDE SEQUENCE</scope>
    <source>
        <strain evidence="6">PS1010</strain>
    </source>
</reference>
<dbReference type="AlphaFoldDB" id="A0A9P1N0P2"/>
<dbReference type="GO" id="GO:0005576">
    <property type="term" value="C:extracellular region"/>
    <property type="evidence" value="ECO:0007669"/>
    <property type="project" value="UniProtKB-SubCell"/>
</dbReference>
<dbReference type="InterPro" id="IPR001534">
    <property type="entry name" value="Transthyretin-like"/>
</dbReference>
<keyword evidence="7" id="KW-1185">Reference proteome</keyword>
<name>A0A9P1N0P2_9PELO</name>